<evidence type="ECO:0000259" key="14">
    <source>
        <dbReference type="PROSITE" id="PS50941"/>
    </source>
</evidence>
<evidence type="ECO:0000256" key="4">
    <source>
        <dbReference type="ARBA" id="ARBA00022669"/>
    </source>
</evidence>
<keyword evidence="13" id="KW-0472">Membrane</keyword>
<dbReference type="SUPFAM" id="SSF57016">
    <property type="entry name" value="Plant lectins/antimicrobial peptides"/>
    <property type="match status" value="2"/>
</dbReference>
<dbReference type="Proteomes" id="UP000030686">
    <property type="component" value="Unassembled WGS sequence"/>
</dbReference>
<gene>
    <name evidence="16" type="ORF">PROQFM164_S08g000003</name>
</gene>
<comment type="catalytic activity">
    <reaction evidence="1">
        <text>Random endo-hydrolysis of N-acetyl-beta-D-glucosaminide (1-&gt;4)-beta-linkages in chitin and chitodextrins.</text>
        <dbReference type="EC" id="3.2.1.14"/>
    </reaction>
</comment>
<name>W6QM76_PENRF</name>
<dbReference type="InterPro" id="IPR036861">
    <property type="entry name" value="Endochitinase-like_sf"/>
</dbReference>
<dbReference type="GO" id="GO:0008061">
    <property type="term" value="F:chitin binding"/>
    <property type="evidence" value="ECO:0007669"/>
    <property type="project" value="UniProtKB-UniRule"/>
</dbReference>
<dbReference type="GO" id="GO:0008843">
    <property type="term" value="F:endochitinase activity"/>
    <property type="evidence" value="ECO:0007669"/>
    <property type="project" value="UniProtKB-EC"/>
</dbReference>
<feature type="disulfide bond" evidence="11">
    <location>
        <begin position="140"/>
        <end position="144"/>
    </location>
</feature>
<dbReference type="PROSITE" id="PS01095">
    <property type="entry name" value="GH18_1"/>
    <property type="match status" value="1"/>
</dbReference>
<reference evidence="16" key="1">
    <citation type="journal article" date="2014" name="Nat. Commun.">
        <title>Multiple recent horizontal transfers of a large genomic region in cheese making fungi.</title>
        <authorList>
            <person name="Cheeseman K."/>
            <person name="Ropars J."/>
            <person name="Renault P."/>
            <person name="Dupont J."/>
            <person name="Gouzy J."/>
            <person name="Branca A."/>
            <person name="Abraham A.L."/>
            <person name="Ceppi M."/>
            <person name="Conseiller E."/>
            <person name="Debuchy R."/>
            <person name="Malagnac F."/>
            <person name="Goarin A."/>
            <person name="Silar P."/>
            <person name="Lacoste S."/>
            <person name="Sallet E."/>
            <person name="Bensimon A."/>
            <person name="Giraud T."/>
            <person name="Brygoo Y."/>
        </authorList>
    </citation>
    <scope>NUCLEOTIDE SEQUENCE [LARGE SCALE GENOMIC DNA]</scope>
    <source>
        <strain evidence="16">FM164</strain>
    </source>
</reference>
<evidence type="ECO:0000256" key="1">
    <source>
        <dbReference type="ARBA" id="ARBA00000822"/>
    </source>
</evidence>
<dbReference type="PROSITE" id="PS00026">
    <property type="entry name" value="CHIT_BIND_I_1"/>
    <property type="match status" value="1"/>
</dbReference>
<evidence type="ECO:0000256" key="8">
    <source>
        <dbReference type="ARBA" id="ARBA00023277"/>
    </source>
</evidence>
<dbReference type="PROSITE" id="PS50941">
    <property type="entry name" value="CHIT_BIND_I_2"/>
    <property type="match status" value="2"/>
</dbReference>
<dbReference type="SUPFAM" id="SSF51445">
    <property type="entry name" value="(Trans)glycosidases"/>
    <property type="match status" value="1"/>
</dbReference>
<dbReference type="PANTHER" id="PTHR47700">
    <property type="entry name" value="V CHITINASE, PUTATIVE (AFU_ORTHOLOGUE AFUA_6G13720)-RELATED"/>
    <property type="match status" value="1"/>
</dbReference>
<keyword evidence="8" id="KW-0119">Carbohydrate metabolism</keyword>
<evidence type="ECO:0000259" key="15">
    <source>
        <dbReference type="PROSITE" id="PS51910"/>
    </source>
</evidence>
<feature type="disulfide bond" evidence="11">
    <location>
        <begin position="72"/>
        <end position="84"/>
    </location>
</feature>
<keyword evidence="13" id="KW-0812">Transmembrane</keyword>
<feature type="domain" description="Chitin-binding type-1" evidence="14">
    <location>
        <begin position="102"/>
        <end position="146"/>
    </location>
</feature>
<evidence type="ECO:0000313" key="17">
    <source>
        <dbReference type="Proteomes" id="UP000030686"/>
    </source>
</evidence>
<dbReference type="Gene3D" id="3.30.60.10">
    <property type="entry name" value="Endochitinase-like"/>
    <property type="match status" value="1"/>
</dbReference>
<evidence type="ECO:0000256" key="10">
    <source>
        <dbReference type="ARBA" id="ARBA00023326"/>
    </source>
</evidence>
<keyword evidence="10" id="KW-0624">Polysaccharide degradation</keyword>
<dbReference type="Pfam" id="PF00704">
    <property type="entry name" value="Glyco_hydro_18"/>
    <property type="match status" value="1"/>
</dbReference>
<dbReference type="InterPro" id="IPR001579">
    <property type="entry name" value="Glyco_hydro_18_chit_AS"/>
</dbReference>
<dbReference type="EMBL" id="HG792022">
    <property type="protein sequence ID" value="CDM37953.1"/>
    <property type="molecule type" value="Genomic_DNA"/>
</dbReference>
<dbReference type="AlphaFoldDB" id="W6QM76"/>
<evidence type="ECO:0000256" key="3">
    <source>
        <dbReference type="ARBA" id="ARBA00012729"/>
    </source>
</evidence>
<dbReference type="PROSITE" id="PS51910">
    <property type="entry name" value="GH18_2"/>
    <property type="match status" value="1"/>
</dbReference>
<feature type="domain" description="Chitin-binding type-1" evidence="14">
    <location>
        <begin position="63"/>
        <end position="101"/>
    </location>
</feature>
<dbReference type="PANTHER" id="PTHR47700:SF2">
    <property type="entry name" value="CHITINASE"/>
    <property type="match status" value="1"/>
</dbReference>
<keyword evidence="6" id="KW-0146">Chitin degradation</keyword>
<dbReference type="InterPro" id="IPR017853">
    <property type="entry name" value="GH"/>
</dbReference>
<evidence type="ECO:0000313" key="16">
    <source>
        <dbReference type="EMBL" id="CDM37953.1"/>
    </source>
</evidence>
<evidence type="ECO:0000256" key="5">
    <source>
        <dbReference type="ARBA" id="ARBA00022801"/>
    </source>
</evidence>
<proteinExistence type="inferred from homology"/>
<dbReference type="InterPro" id="IPR001002">
    <property type="entry name" value="Chitin-bd_1"/>
</dbReference>
<dbReference type="STRING" id="1365484.W6QM76"/>
<keyword evidence="11" id="KW-1015">Disulfide bond</keyword>
<keyword evidence="17" id="KW-1185">Reference proteome</keyword>
<evidence type="ECO:0000256" key="11">
    <source>
        <dbReference type="PROSITE-ProRule" id="PRU00261"/>
    </source>
</evidence>
<sequence>MATGQAFKKEHFFRVLFGIVLGLLCLVFWPHSLKLSGSSIARRASTVDSLEVNNHVSISARDDYSCSASNPCSNGACCGASGYCGYGDTYCGKGCVSNCDAIAECGKYTQPANKTCPLNTCCSEFGFCGTTKDFCNEDACQSNCHLNVTVPAGGSSSGVLQNKVIGYYEAWMARKSCHKIKPVNLPLDALTHVNFAFASIDPSTYQVVAMDSATPTSLFSDVTNLKSVKEDIKVYVSIGGWTFSDNGTDTQPVFGDIAASTSNRKKFANNVVHFMRQYGFDGVDLDWEYPGAGDRGGKARDTENYVLLLKTLKEVFDDSGNKYGLTFTAPSSYWYLRWFDLPKMVKYADWINIMTYDLHGVWDASNPIGSILQGHTNLTEIKSALDLFWRVEVPPSKVVLGLGFYGRAFTLQDKECSKPGCAFKGASGPGSCSDTAGMLAYYEIASILQGTSKKRATISPVHDKEAAVNYFTFDDNQWVSYDDKTTFKQKVSWADEVGLGGAMIWASDLDTDKYDAHTDLIDREIISTSTLKLENKAKANPGTTVEDLSAFTGQKCFKHTGKCLKIDDTKAMSKACGSGYTVVGWDDAGCGKSNCHCGKPICCPTGAAPKNCMWRGQDTGQKGASSDCSGQCAAGEINVAGIRSSWGGGYLNDKNTGKCGRGYKAFCCPDPDYKQVTKTCSWAKCGENCPPRKSAVLTKYDECYSKGRKYCCSDPAELVSCQWENGSGGDGDCANAVCNSTQVEIAKSTLGDGSTSCEWGRQRSGCCTVTKAPTRKATCTYNICDLDSDYCYSDPLLYKRDDQDTPDSDYSGDDSSIAKRAGRERKTFKIVLGTFSYWIAGYPSIGKLLNPEKYGAALLTKAFRTRSGFCAGSTLDIVNLPKNPTEKQRKDLDTEHPLDKGLQGLFYKYMGNRELPGDRSANFPKIDPKFWDKFNEPNAKLGAMAQFGKDRKGKKPMSPAEYLAEAYGSERNPRPFMPVENGLNIAKRDIFLGKSPVQATKLRKAATSAVKADTDTAADKMLSLLQTAFSSFEYIRNEMFLERFDGVIDDTFTAWSNIEQATETYNLQNWHGLVLDAQFTYALDQARRWARESIRIARAPYVEAYEAGRSLATYDRVMTALDQFEDLISQIKMPDVTSEDYKKRNPYNGEGPSGSNS</sequence>
<keyword evidence="4 11" id="KW-0147">Chitin-binding</keyword>
<evidence type="ECO:0000256" key="9">
    <source>
        <dbReference type="ARBA" id="ARBA00023295"/>
    </source>
</evidence>
<keyword evidence="9 12" id="KW-0326">Glycosidase</keyword>
<dbReference type="GO" id="GO:0006032">
    <property type="term" value="P:chitin catabolic process"/>
    <property type="evidence" value="ECO:0007669"/>
    <property type="project" value="UniProtKB-KW"/>
</dbReference>
<dbReference type="SMART" id="SM00636">
    <property type="entry name" value="Glyco_18"/>
    <property type="match status" value="1"/>
</dbReference>
<evidence type="ECO:0000256" key="12">
    <source>
        <dbReference type="RuleBase" id="RU000489"/>
    </source>
</evidence>
<feature type="domain" description="GH18" evidence="15">
    <location>
        <begin position="162"/>
        <end position="527"/>
    </location>
</feature>
<protein>
    <recommendedName>
        <fullName evidence="3">chitinase</fullName>
        <ecNumber evidence="3">3.2.1.14</ecNumber>
    </recommendedName>
</protein>
<dbReference type="Gene3D" id="3.20.20.80">
    <property type="entry name" value="Glycosidases"/>
    <property type="match status" value="1"/>
</dbReference>
<feature type="disulfide bond" evidence="11">
    <location>
        <begin position="121"/>
        <end position="135"/>
    </location>
</feature>
<dbReference type="OMA" id="LAYYEIM"/>
<dbReference type="InterPro" id="IPR018371">
    <property type="entry name" value="Chitin-binding_1_CS"/>
</dbReference>
<dbReference type="CDD" id="cd00035">
    <property type="entry name" value="ChtBD1"/>
    <property type="match status" value="1"/>
</dbReference>
<keyword evidence="7" id="KW-0843">Virulence</keyword>
<dbReference type="SUPFAM" id="SSF54556">
    <property type="entry name" value="Chitinase insertion domain"/>
    <property type="match status" value="1"/>
</dbReference>
<keyword evidence="5 12" id="KW-0378">Hydrolase</keyword>
<evidence type="ECO:0000256" key="6">
    <source>
        <dbReference type="ARBA" id="ARBA00023024"/>
    </source>
</evidence>
<dbReference type="InterPro" id="IPR011583">
    <property type="entry name" value="Chitinase_II/V-like_cat"/>
</dbReference>
<dbReference type="Gene3D" id="3.10.50.10">
    <property type="match status" value="1"/>
</dbReference>
<accession>W6QM76</accession>
<feature type="transmembrane region" description="Helical" evidence="13">
    <location>
        <begin position="12"/>
        <end position="29"/>
    </location>
</feature>
<dbReference type="OrthoDB" id="73875at2759"/>
<dbReference type="InterPro" id="IPR029070">
    <property type="entry name" value="Chitinase_insertion_sf"/>
</dbReference>
<evidence type="ECO:0000256" key="7">
    <source>
        <dbReference type="ARBA" id="ARBA00023026"/>
    </source>
</evidence>
<keyword evidence="13" id="KW-1133">Transmembrane helix</keyword>
<dbReference type="EC" id="3.2.1.14" evidence="3"/>
<dbReference type="InterPro" id="IPR053214">
    <property type="entry name" value="LysM12-like"/>
</dbReference>
<comment type="caution">
    <text evidence="11">Lacks conserved residue(s) required for the propagation of feature annotation.</text>
</comment>
<feature type="disulfide bond" evidence="11">
    <location>
        <begin position="116"/>
        <end position="128"/>
    </location>
</feature>
<organism evidence="16 17">
    <name type="scientific">Penicillium roqueforti (strain FM164)</name>
    <dbReference type="NCBI Taxonomy" id="1365484"/>
    <lineage>
        <taxon>Eukaryota</taxon>
        <taxon>Fungi</taxon>
        <taxon>Dikarya</taxon>
        <taxon>Ascomycota</taxon>
        <taxon>Pezizomycotina</taxon>
        <taxon>Eurotiomycetes</taxon>
        <taxon>Eurotiomycetidae</taxon>
        <taxon>Eurotiales</taxon>
        <taxon>Aspergillaceae</taxon>
        <taxon>Penicillium</taxon>
    </lineage>
</organism>
<dbReference type="InterPro" id="IPR001223">
    <property type="entry name" value="Glyco_hydro18_cat"/>
</dbReference>
<comment type="similarity">
    <text evidence="2">Belongs to the glycosyl hydrolase 18 family. Chitinase class V subfamily.</text>
</comment>
<dbReference type="GO" id="GO:0000272">
    <property type="term" value="P:polysaccharide catabolic process"/>
    <property type="evidence" value="ECO:0007669"/>
    <property type="project" value="UniProtKB-KW"/>
</dbReference>
<evidence type="ECO:0000256" key="2">
    <source>
        <dbReference type="ARBA" id="ARBA00008682"/>
    </source>
</evidence>
<dbReference type="Pfam" id="PF00187">
    <property type="entry name" value="Chitin_bind_1"/>
    <property type="match status" value="1"/>
</dbReference>
<evidence type="ECO:0000256" key="13">
    <source>
        <dbReference type="SAM" id="Phobius"/>
    </source>
</evidence>
<feature type="disulfide bond" evidence="11">
    <location>
        <begin position="95"/>
        <end position="99"/>
    </location>
</feature>
<feature type="disulfide bond" evidence="11">
    <location>
        <begin position="77"/>
        <end position="91"/>
    </location>
</feature>
<dbReference type="SMART" id="SM00270">
    <property type="entry name" value="ChtBD1"/>
    <property type="match status" value="2"/>
</dbReference>